<dbReference type="AlphaFoldDB" id="A0A1H4JBB8"/>
<sequence>MNEYFPPDWDNRPRVEPWNGHITRQMWLARDKEDLVGIIELLGHQITTAKQDARDAGYLADWRIFRMLGQVRLGARVYNNLARAHRRGRKTVRIDQLLEEATDA</sequence>
<evidence type="ECO:0000313" key="2">
    <source>
        <dbReference type="Proteomes" id="UP000183407"/>
    </source>
</evidence>
<reference evidence="2" key="1">
    <citation type="submission" date="2016-10" db="EMBL/GenBank/DDBJ databases">
        <authorList>
            <person name="Varghese N."/>
        </authorList>
    </citation>
    <scope>NUCLEOTIDE SEQUENCE [LARGE SCALE GENOMIC DNA]</scope>
    <source>
        <strain evidence="2">DSM 44719</strain>
    </source>
</reference>
<proteinExistence type="predicted"/>
<dbReference type="Pfam" id="PF24262">
    <property type="entry name" value="DUF7463"/>
    <property type="match status" value="1"/>
</dbReference>
<dbReference type="OrthoDB" id="4466174at2"/>
<dbReference type="InterPro" id="IPR055886">
    <property type="entry name" value="DUF7463"/>
</dbReference>
<dbReference type="RefSeq" id="WP_007297357.1">
    <property type="nucleotide sequence ID" value="NZ_FNTL01000003.1"/>
</dbReference>
<gene>
    <name evidence="1" type="ORF">SAMN04490220_0759</name>
</gene>
<organism evidence="1 2">
    <name type="scientific">Rhodococcus jostii</name>
    <dbReference type="NCBI Taxonomy" id="132919"/>
    <lineage>
        <taxon>Bacteria</taxon>
        <taxon>Bacillati</taxon>
        <taxon>Actinomycetota</taxon>
        <taxon>Actinomycetes</taxon>
        <taxon>Mycobacteriales</taxon>
        <taxon>Nocardiaceae</taxon>
        <taxon>Rhodococcus</taxon>
    </lineage>
</organism>
<dbReference type="Proteomes" id="UP000183407">
    <property type="component" value="Unassembled WGS sequence"/>
</dbReference>
<name>A0A1H4JBB8_RHOJO</name>
<evidence type="ECO:0000313" key="1">
    <source>
        <dbReference type="EMBL" id="SEB43335.1"/>
    </source>
</evidence>
<protein>
    <submittedName>
        <fullName evidence="1">Uncharacterized protein</fullName>
    </submittedName>
</protein>
<dbReference type="EMBL" id="FNTL01000003">
    <property type="protein sequence ID" value="SEB43335.1"/>
    <property type="molecule type" value="Genomic_DNA"/>
</dbReference>
<accession>A0A1H4JBB8</accession>